<keyword evidence="2" id="KW-1185">Reference proteome</keyword>
<accession>A0A0A2V6Y5</accession>
<dbReference type="RefSeq" id="XP_015703367.1">
    <property type="nucleotide sequence ID" value="XM_015846945.1"/>
</dbReference>
<name>A0A0A2V6Y5_PARBA</name>
<sequence>MRVLLRILAEKIQEGKTRVIHRYDIVPVEDVVSALIKRSLSSFAPCHIEKGKLLQGWRLWSVRAGAKKGQYSTTTSNTGEYHGRKFGILTSFAITLYETVCRYCQLTEPGSVTERARLLHLPVARCPGCSHIVCPNGTTKGCYNAMHLPRFKPRIDYQSGS</sequence>
<dbReference type="GeneID" id="26970330"/>
<evidence type="ECO:0000313" key="2">
    <source>
        <dbReference type="Proteomes" id="UP000002059"/>
    </source>
</evidence>
<dbReference type="AlphaFoldDB" id="A0A0A2V6Y5"/>
<dbReference type="EMBL" id="KN293994">
    <property type="protein sequence ID" value="KGQ01880.1"/>
    <property type="molecule type" value="Genomic_DNA"/>
</dbReference>
<evidence type="ECO:0000313" key="1">
    <source>
        <dbReference type="EMBL" id="KGQ01880.1"/>
    </source>
</evidence>
<organism evidence="1 2">
    <name type="scientific">Paracoccidioides lutzii (strain ATCC MYA-826 / Pb01)</name>
    <name type="common">Paracoccidioides brasiliensis</name>
    <dbReference type="NCBI Taxonomy" id="502779"/>
    <lineage>
        <taxon>Eukaryota</taxon>
        <taxon>Fungi</taxon>
        <taxon>Dikarya</taxon>
        <taxon>Ascomycota</taxon>
        <taxon>Pezizomycotina</taxon>
        <taxon>Eurotiomycetes</taxon>
        <taxon>Eurotiomycetidae</taxon>
        <taxon>Onygenales</taxon>
        <taxon>Ajellomycetaceae</taxon>
        <taxon>Paracoccidioides</taxon>
    </lineage>
</organism>
<dbReference type="Proteomes" id="UP000002059">
    <property type="component" value="Partially assembled WGS sequence"/>
</dbReference>
<proteinExistence type="predicted"/>
<dbReference type="VEuPathDB" id="FungiDB:PAAG_11268"/>
<protein>
    <submittedName>
        <fullName evidence="1">Uncharacterized protein</fullName>
    </submittedName>
</protein>
<gene>
    <name evidence="1" type="ORF">PAAG_11268</name>
</gene>
<reference evidence="1 2" key="1">
    <citation type="journal article" date="2011" name="PLoS Genet.">
        <title>Comparative genomic analysis of human fungal pathogens causing paracoccidioidomycosis.</title>
        <authorList>
            <person name="Desjardins C.A."/>
            <person name="Champion M.D."/>
            <person name="Holder J.W."/>
            <person name="Muszewska A."/>
            <person name="Goldberg J."/>
            <person name="Bailao A.M."/>
            <person name="Brigido M.M."/>
            <person name="Ferreira M.E."/>
            <person name="Garcia A.M."/>
            <person name="Grynberg M."/>
            <person name="Gujja S."/>
            <person name="Heiman D.I."/>
            <person name="Henn M.R."/>
            <person name="Kodira C.D."/>
            <person name="Leon-Narvaez H."/>
            <person name="Longo L.V."/>
            <person name="Ma L.J."/>
            <person name="Malavazi I."/>
            <person name="Matsuo A.L."/>
            <person name="Morais F.V."/>
            <person name="Pereira M."/>
            <person name="Rodriguez-Brito S."/>
            <person name="Sakthikumar S."/>
            <person name="Salem-Izacc S.M."/>
            <person name="Sykes S.M."/>
            <person name="Teixeira M.M."/>
            <person name="Vallejo M.C."/>
            <person name="Walter M.E."/>
            <person name="Yandava C."/>
            <person name="Young S."/>
            <person name="Zeng Q."/>
            <person name="Zucker J."/>
            <person name="Felipe M.S."/>
            <person name="Goldman G.H."/>
            <person name="Haas B.J."/>
            <person name="McEwen J.G."/>
            <person name="Nino-Vega G."/>
            <person name="Puccia R."/>
            <person name="San-Blas G."/>
            <person name="Soares C.M."/>
            <person name="Birren B.W."/>
            <person name="Cuomo C.A."/>
        </authorList>
    </citation>
    <scope>NUCLEOTIDE SEQUENCE [LARGE SCALE GENOMIC DNA]</scope>
    <source>
        <strain evidence="2">ATCC MYA-826 / Pb01</strain>
    </source>
</reference>
<dbReference type="KEGG" id="pbl:PAAG_11268"/>
<dbReference type="HOGENOM" id="CLU_1644233_0_0_1"/>